<dbReference type="Proteomes" id="UP000589620">
    <property type="component" value="Unassembled WGS sequence"/>
</dbReference>
<dbReference type="EMBL" id="JACCBJ010000001">
    <property type="protein sequence ID" value="NYD76103.1"/>
    <property type="molecule type" value="Genomic_DNA"/>
</dbReference>
<protein>
    <submittedName>
        <fullName evidence="1">Uncharacterized protein</fullName>
    </submittedName>
</protein>
<evidence type="ECO:0000313" key="1">
    <source>
        <dbReference type="EMBL" id="NYD76103.1"/>
    </source>
</evidence>
<dbReference type="RefSeq" id="WP_179457851.1">
    <property type="nucleotide sequence ID" value="NZ_BAAAPX010000001.1"/>
</dbReference>
<name>A0A852T5M3_9MICO</name>
<dbReference type="AlphaFoldDB" id="A0A852T5M3"/>
<accession>A0A852T5M3</accession>
<evidence type="ECO:0000313" key="2">
    <source>
        <dbReference type="Proteomes" id="UP000589620"/>
    </source>
</evidence>
<reference evidence="1 2" key="1">
    <citation type="submission" date="2020-07" db="EMBL/GenBank/DDBJ databases">
        <title>Sequencing the genomes of 1000 actinobacteria strains.</title>
        <authorList>
            <person name="Klenk H.-P."/>
        </authorList>
    </citation>
    <scope>NUCLEOTIDE SEQUENCE [LARGE SCALE GENOMIC DNA]</scope>
    <source>
        <strain evidence="1 2">DSM 23871</strain>
    </source>
</reference>
<gene>
    <name evidence="1" type="ORF">BJ963_003622</name>
</gene>
<organism evidence="1 2">
    <name type="scientific">Leifsonia soli</name>
    <dbReference type="NCBI Taxonomy" id="582665"/>
    <lineage>
        <taxon>Bacteria</taxon>
        <taxon>Bacillati</taxon>
        <taxon>Actinomycetota</taxon>
        <taxon>Actinomycetes</taxon>
        <taxon>Micrococcales</taxon>
        <taxon>Microbacteriaceae</taxon>
        <taxon>Leifsonia</taxon>
    </lineage>
</organism>
<keyword evidence="2" id="KW-1185">Reference proteome</keyword>
<proteinExistence type="predicted"/>
<sequence>MLSDEQGILDSVRERLMRILPDIAAAVFHSADNQWTWTLQVSSAGGLARYLYWGSGQWWVTQVHSAGGNPAISVVEPISSASDETRAVDRGVVIALAAVGSSALDRITGSAANYQLEDDDQQSALVAFGAALNALENIQDDESGDAETRSLARTLRGEWLITRLDDLGG</sequence>
<comment type="caution">
    <text evidence="1">The sequence shown here is derived from an EMBL/GenBank/DDBJ whole genome shotgun (WGS) entry which is preliminary data.</text>
</comment>